<dbReference type="RefSeq" id="WP_258568421.1">
    <property type="nucleotide sequence ID" value="NZ_CP092900.1"/>
</dbReference>
<dbReference type="Proteomes" id="UP001055955">
    <property type="component" value="Chromosome"/>
</dbReference>
<sequence>MYTLVIGNQSDVVIRHFFSCIDAKKHRSVVFIDVNEIGVSIQIKQNGWVFLSGGEIPHNQVKSVYNRLLDAPSEGVNHHQYYFLSWLLDSFYPNVINRPRDTLCNFSKTWQLMVAKKIGFTIPDSYVLANEQYYVPTLHKEIYKSISSHRSIVDHTDRNYRKQVHEPVLFQKDCGRFNVRVHVVGQQIFATQLNSKSVDYRYDQATQFQSIWLPKWVSDQCIMLNSAFNLYFSGIDFIVSGQDYFFLEINPSPGYAYFESGMNDNGITIALFDLLGIND</sequence>
<evidence type="ECO:0000313" key="3">
    <source>
        <dbReference type="Proteomes" id="UP001055955"/>
    </source>
</evidence>
<keyword evidence="3" id="KW-1185">Reference proteome</keyword>
<dbReference type="SUPFAM" id="SSF56059">
    <property type="entry name" value="Glutathione synthetase ATP-binding domain-like"/>
    <property type="match status" value="1"/>
</dbReference>
<dbReference type="Pfam" id="PF08443">
    <property type="entry name" value="RimK"/>
    <property type="match status" value="1"/>
</dbReference>
<dbReference type="EMBL" id="CP092900">
    <property type="protein sequence ID" value="UTC24636.1"/>
    <property type="molecule type" value="Genomic_DNA"/>
</dbReference>
<evidence type="ECO:0000313" key="2">
    <source>
        <dbReference type="EMBL" id="UTC24636.1"/>
    </source>
</evidence>
<accession>A0ABY5DK42</accession>
<protein>
    <recommendedName>
        <fullName evidence="1">ATP-grasp fold RimK-type domain-containing protein</fullName>
    </recommendedName>
</protein>
<evidence type="ECO:0000259" key="1">
    <source>
        <dbReference type="Pfam" id="PF08443"/>
    </source>
</evidence>
<feature type="domain" description="ATP-grasp fold RimK-type" evidence="1">
    <location>
        <begin position="175"/>
        <end position="260"/>
    </location>
</feature>
<dbReference type="InterPro" id="IPR013651">
    <property type="entry name" value="ATP-grasp_RimK-type"/>
</dbReference>
<gene>
    <name evidence="2" type="ORF">MMH89_00450</name>
</gene>
<proteinExistence type="predicted"/>
<organism evidence="2 3">
    <name type="scientific">Candidatus Comchoanobacter bicostacola</name>
    <dbReference type="NCBI Taxonomy" id="2919598"/>
    <lineage>
        <taxon>Bacteria</taxon>
        <taxon>Pseudomonadati</taxon>
        <taxon>Pseudomonadota</taxon>
        <taxon>Gammaproteobacteria</taxon>
        <taxon>Candidatus Comchoanobacterales</taxon>
        <taxon>Candidatus Comchoanobacteraceae</taxon>
        <taxon>Candidatus Comchoanobacter</taxon>
    </lineage>
</organism>
<reference evidence="2 3" key="1">
    <citation type="journal article" date="2022" name="Nat. Microbiol.">
        <title>The microbiome of a bacterivorous marine choanoflagellate contains a resource-demanding obligate bacterial associate.</title>
        <authorList>
            <person name="Needham D.M."/>
            <person name="Poirier C."/>
            <person name="Bachy C."/>
            <person name="George E.E."/>
            <person name="Wilken S."/>
            <person name="Yung C.C.M."/>
            <person name="Limardo A.J."/>
            <person name="Morando M."/>
            <person name="Sudek L."/>
            <person name="Malmstrom R.R."/>
            <person name="Keeling P.J."/>
            <person name="Santoro A.E."/>
            <person name="Worden A.Z."/>
        </authorList>
    </citation>
    <scope>NUCLEOTIDE SEQUENCE [LARGE SCALE GENOMIC DNA]</scope>
    <source>
        <strain evidence="2 3">Comchoano-1</strain>
    </source>
</reference>
<dbReference type="Gene3D" id="3.30.470.20">
    <property type="entry name" value="ATP-grasp fold, B domain"/>
    <property type="match status" value="1"/>
</dbReference>
<name>A0ABY5DK42_9GAMM</name>